<keyword evidence="4" id="KW-0256">Endoplasmic reticulum</keyword>
<dbReference type="GO" id="GO:0008289">
    <property type="term" value="F:lipid binding"/>
    <property type="evidence" value="ECO:0007669"/>
    <property type="project" value="InterPro"/>
</dbReference>
<dbReference type="Pfam" id="PF19444">
    <property type="entry name" value="MTP_lip_bd"/>
    <property type="match status" value="1"/>
</dbReference>
<reference evidence="8 9" key="1">
    <citation type="journal article" date="2017" name="Nat. Ecol. Evol.">
        <title>Scallop genome provides insights into evolution of bilaterian karyotype and development.</title>
        <authorList>
            <person name="Wang S."/>
            <person name="Zhang J."/>
            <person name="Jiao W."/>
            <person name="Li J."/>
            <person name="Xun X."/>
            <person name="Sun Y."/>
            <person name="Guo X."/>
            <person name="Huan P."/>
            <person name="Dong B."/>
            <person name="Zhang L."/>
            <person name="Hu X."/>
            <person name="Sun X."/>
            <person name="Wang J."/>
            <person name="Zhao C."/>
            <person name="Wang Y."/>
            <person name="Wang D."/>
            <person name="Huang X."/>
            <person name="Wang R."/>
            <person name="Lv J."/>
            <person name="Li Y."/>
            <person name="Zhang Z."/>
            <person name="Liu B."/>
            <person name="Lu W."/>
            <person name="Hui Y."/>
            <person name="Liang J."/>
            <person name="Zhou Z."/>
            <person name="Hou R."/>
            <person name="Li X."/>
            <person name="Liu Y."/>
            <person name="Li H."/>
            <person name="Ning X."/>
            <person name="Lin Y."/>
            <person name="Zhao L."/>
            <person name="Xing Q."/>
            <person name="Dou J."/>
            <person name="Li Y."/>
            <person name="Mao J."/>
            <person name="Guo H."/>
            <person name="Dou H."/>
            <person name="Li T."/>
            <person name="Mu C."/>
            <person name="Jiang W."/>
            <person name="Fu Q."/>
            <person name="Fu X."/>
            <person name="Miao Y."/>
            <person name="Liu J."/>
            <person name="Yu Q."/>
            <person name="Li R."/>
            <person name="Liao H."/>
            <person name="Li X."/>
            <person name="Kong Y."/>
            <person name="Jiang Z."/>
            <person name="Chourrout D."/>
            <person name="Li R."/>
            <person name="Bao Z."/>
        </authorList>
    </citation>
    <scope>NUCLEOTIDE SEQUENCE [LARGE SCALE GENOMIC DNA]</scope>
    <source>
        <strain evidence="8 9">PY_sf001</strain>
    </source>
</reference>
<dbReference type="EMBL" id="NEDP02001712">
    <property type="protein sequence ID" value="OWF52669.1"/>
    <property type="molecule type" value="Genomic_DNA"/>
</dbReference>
<keyword evidence="2" id="KW-0813">Transport</keyword>
<comment type="caution">
    <text evidence="5">Lacks conserved residue(s) required for the propagation of feature annotation.</text>
</comment>
<evidence type="ECO:0000259" key="7">
    <source>
        <dbReference type="PROSITE" id="PS51211"/>
    </source>
</evidence>
<feature type="chain" id="PRO_5012623065" evidence="6">
    <location>
        <begin position="26"/>
        <end position="883"/>
    </location>
</feature>
<feature type="signal peptide" evidence="6">
    <location>
        <begin position="1"/>
        <end position="25"/>
    </location>
</feature>
<dbReference type="PANTHER" id="PTHR13024:SF0">
    <property type="entry name" value="MICROSOMAL TRIACYLGLYCEROL TRANSFER PROTEIN"/>
    <property type="match status" value="1"/>
</dbReference>
<dbReference type="InterPro" id="IPR001747">
    <property type="entry name" value="Vitellogenin_N"/>
</dbReference>
<protein>
    <submittedName>
        <fullName evidence="8">Microsomal triglyceride transfer protein large subunit</fullName>
    </submittedName>
</protein>
<feature type="domain" description="Vitellogenin" evidence="7">
    <location>
        <begin position="28"/>
        <end position="660"/>
    </location>
</feature>
<accession>A0A210QV97</accession>
<dbReference type="GO" id="GO:0005548">
    <property type="term" value="F:phospholipid transporter activity"/>
    <property type="evidence" value="ECO:0007669"/>
    <property type="project" value="InterPro"/>
</dbReference>
<evidence type="ECO:0000256" key="2">
    <source>
        <dbReference type="ARBA" id="ARBA00022448"/>
    </source>
</evidence>
<evidence type="ECO:0000256" key="3">
    <source>
        <dbReference type="ARBA" id="ARBA00022729"/>
    </source>
</evidence>
<evidence type="ECO:0000313" key="9">
    <source>
        <dbReference type="Proteomes" id="UP000242188"/>
    </source>
</evidence>
<dbReference type="InterPro" id="IPR011030">
    <property type="entry name" value="Lipovitellin_superhlx_dom"/>
</dbReference>
<name>A0A210QV97_MIZYE</name>
<dbReference type="PROSITE" id="PS51211">
    <property type="entry name" value="VITELLOGENIN"/>
    <property type="match status" value="1"/>
</dbReference>
<evidence type="ECO:0000256" key="1">
    <source>
        <dbReference type="ARBA" id="ARBA00004240"/>
    </source>
</evidence>
<dbReference type="InterPro" id="IPR045811">
    <property type="entry name" value="MTP_lip-bd"/>
</dbReference>
<dbReference type="SUPFAM" id="SSF48431">
    <property type="entry name" value="Lipovitellin-phosvitin complex, superhelical domain"/>
    <property type="match status" value="1"/>
</dbReference>
<evidence type="ECO:0000256" key="5">
    <source>
        <dbReference type="PROSITE-ProRule" id="PRU00557"/>
    </source>
</evidence>
<dbReference type="InterPro" id="IPR039988">
    <property type="entry name" value="MTTP"/>
</dbReference>
<dbReference type="InterPro" id="IPR015816">
    <property type="entry name" value="Vitellinogen_b-sht_N"/>
</dbReference>
<dbReference type="Gene3D" id="2.30.230.10">
    <property type="entry name" value="Lipovitellin, beta-sheet shell regions, chain A"/>
    <property type="match status" value="1"/>
</dbReference>
<dbReference type="STRING" id="6573.A0A210QV97"/>
<comment type="subcellular location">
    <subcellularLocation>
        <location evidence="1">Endoplasmic reticulum</location>
    </subcellularLocation>
</comment>
<dbReference type="GO" id="GO:0005794">
    <property type="term" value="C:Golgi apparatus"/>
    <property type="evidence" value="ECO:0007669"/>
    <property type="project" value="TreeGrafter"/>
</dbReference>
<dbReference type="Proteomes" id="UP000242188">
    <property type="component" value="Unassembled WGS sequence"/>
</dbReference>
<keyword evidence="9" id="KW-1185">Reference proteome</keyword>
<dbReference type="SUPFAM" id="SSF56968">
    <property type="entry name" value="Lipovitellin-phosvitin complex, beta-sheet shell regions"/>
    <property type="match status" value="1"/>
</dbReference>
<evidence type="ECO:0000256" key="4">
    <source>
        <dbReference type="ARBA" id="ARBA00022824"/>
    </source>
</evidence>
<dbReference type="OrthoDB" id="5865932at2759"/>
<dbReference type="Pfam" id="PF01347">
    <property type="entry name" value="Vitellogenin_N"/>
    <property type="match status" value="1"/>
</dbReference>
<dbReference type="SMART" id="SM00638">
    <property type="entry name" value="LPD_N"/>
    <property type="match status" value="1"/>
</dbReference>
<dbReference type="GO" id="GO:0016323">
    <property type="term" value="C:basolateral plasma membrane"/>
    <property type="evidence" value="ECO:0007669"/>
    <property type="project" value="TreeGrafter"/>
</dbReference>
<sequence length="883" mass="96847">MMTMWGTVDVKLLLLLALLTNQSISLSLENGKTYKYSYETTIYFNELNTPKVKQTQKDVGFRLTAELEVTPVFHASETQLLRLQITKASVSSASRSGLERNLMVLLKYPVYFELNGGSGVVGTIYGADSDSTFCSNLKKGVISLFQLRDSDGERQEIDVSGECDTTYMVSGNSVTKTKQNCKNLEIAGQFSNPNKMFGVTVTSTSIAKYQTGDGVIGSVSGMERHIVVLNAKPGVSTVVTSTQKLNLLSSIGGSKTVTASTVEEAVENINQAKGYKLGPMLIGSGSEIQHCIENCEKPIDVLGKVKDSLSSDKLSTAESGRAFLRLLRSFRGTGKNTIEEVLTSSDSYYIVPQLIDVAVAAQTPDSHNAMMDLVSFTTEGATEYQERLLLALAYTTHPDTAVLQYFLDMMVKPLPSERLHETVVLALGALVHTYCQDISRCGNQVIADYTKTVRDGLRACKDENCKLRYIRSMGNSGLTDFGSDLIEAAETSSSPMISISAIQAFRRFSEGSLTKNQKAALSRMFHQNNRHYDSSVRIAAADVLLRNKPSIAEVRNIMMSAVGDQKNHETSTYIIKRLVDLSETDSYIRSLFKQILSDPSLNNYVVFAQQGKSSAFSSYLMATREMNSSYGLYQENSGTGVMKRSAMVVDMASKFTKQPLLTFGLYAEGLAALLGDAEEGAEDAEATAGMTLTLMDVLLPSVEFFRGSGELMSAVWNAPSDPVSALQGNLLLQDHAQKFHLSNGLVVDLEVLGVASIDMSGSVSISLWYKTSQSLIKNSGALVVEGSMRLDSRVLKAGINMYAESEASIDFKTDVEFSEMPFKMCLRMSRPDVSFSQTVEKYERSKKIKKRYRAKQRRISSSPGVSYLINKKNSIQCTLIDLN</sequence>
<dbReference type="InterPro" id="IPR015819">
    <property type="entry name" value="Lipid_transp_b-sht_shell"/>
</dbReference>
<comment type="caution">
    <text evidence="8">The sequence shown here is derived from an EMBL/GenBank/DDBJ whole genome shotgun (WGS) entry which is preliminary data.</text>
</comment>
<evidence type="ECO:0000256" key="6">
    <source>
        <dbReference type="SAM" id="SignalP"/>
    </source>
</evidence>
<dbReference type="PANTHER" id="PTHR13024">
    <property type="entry name" value="MICROSOMAL TRIGLYCERIDE TRANSFER PROTEIN, LARGE SUBUNIT"/>
    <property type="match status" value="1"/>
</dbReference>
<evidence type="ECO:0000313" key="8">
    <source>
        <dbReference type="EMBL" id="OWF52669.1"/>
    </source>
</evidence>
<dbReference type="Gene3D" id="1.25.10.20">
    <property type="entry name" value="Vitellinogen, superhelical"/>
    <property type="match status" value="1"/>
</dbReference>
<proteinExistence type="predicted"/>
<dbReference type="GO" id="GO:0005783">
    <property type="term" value="C:endoplasmic reticulum"/>
    <property type="evidence" value="ECO:0007669"/>
    <property type="project" value="UniProtKB-SubCell"/>
</dbReference>
<keyword evidence="3 6" id="KW-0732">Signal</keyword>
<dbReference type="AlphaFoldDB" id="A0A210QV97"/>
<organism evidence="8 9">
    <name type="scientific">Mizuhopecten yessoensis</name>
    <name type="common">Japanese scallop</name>
    <name type="synonym">Patinopecten yessoensis</name>
    <dbReference type="NCBI Taxonomy" id="6573"/>
    <lineage>
        <taxon>Eukaryota</taxon>
        <taxon>Metazoa</taxon>
        <taxon>Spiralia</taxon>
        <taxon>Lophotrochozoa</taxon>
        <taxon>Mollusca</taxon>
        <taxon>Bivalvia</taxon>
        <taxon>Autobranchia</taxon>
        <taxon>Pteriomorphia</taxon>
        <taxon>Pectinida</taxon>
        <taxon>Pectinoidea</taxon>
        <taxon>Pectinidae</taxon>
        <taxon>Mizuhopecten</taxon>
    </lineage>
</organism>
<gene>
    <name evidence="8" type="ORF">KP79_PYT05776</name>
</gene>
<dbReference type="GO" id="GO:0042157">
    <property type="term" value="P:lipoprotein metabolic process"/>
    <property type="evidence" value="ECO:0007669"/>
    <property type="project" value="TreeGrafter"/>
</dbReference>